<organism evidence="4 5">
    <name type="scientific">Macrostomum lignano</name>
    <dbReference type="NCBI Taxonomy" id="282301"/>
    <lineage>
        <taxon>Eukaryota</taxon>
        <taxon>Metazoa</taxon>
        <taxon>Spiralia</taxon>
        <taxon>Lophotrochozoa</taxon>
        <taxon>Platyhelminthes</taxon>
        <taxon>Rhabditophora</taxon>
        <taxon>Macrostomorpha</taxon>
        <taxon>Macrostomida</taxon>
        <taxon>Macrostomidae</taxon>
        <taxon>Macrostomum</taxon>
    </lineage>
</organism>
<keyword evidence="4" id="KW-1185">Reference proteome</keyword>
<evidence type="ECO:0000256" key="2">
    <source>
        <dbReference type="SAM" id="MobiDB-lite"/>
    </source>
</evidence>
<feature type="compositionally biased region" description="Basic and acidic residues" evidence="2">
    <location>
        <begin position="144"/>
        <end position="153"/>
    </location>
</feature>
<dbReference type="WBParaSite" id="maker-uti_cns_0046649-snap-gene-0.5-mRNA-1">
    <property type="protein sequence ID" value="maker-uti_cns_0046649-snap-gene-0.5-mRNA-1"/>
    <property type="gene ID" value="maker-uti_cns_0046649-snap-gene-0.5"/>
</dbReference>
<feature type="compositionally biased region" description="Basic residues" evidence="2">
    <location>
        <begin position="452"/>
        <end position="462"/>
    </location>
</feature>
<feature type="coiled-coil region" evidence="1">
    <location>
        <begin position="281"/>
        <end position="308"/>
    </location>
</feature>
<reference evidence="5" key="1">
    <citation type="submission" date="2016-11" db="UniProtKB">
        <authorList>
            <consortium name="WormBaseParasite"/>
        </authorList>
    </citation>
    <scope>IDENTIFICATION</scope>
</reference>
<evidence type="ECO:0000313" key="5">
    <source>
        <dbReference type="WBParaSite" id="maker-uti_cns_0046649-snap-gene-0.5-mRNA-1"/>
    </source>
</evidence>
<evidence type="ECO:0000256" key="1">
    <source>
        <dbReference type="SAM" id="Coils"/>
    </source>
</evidence>
<name>A0A1I8JC04_9PLAT</name>
<keyword evidence="3" id="KW-0472">Membrane</keyword>
<dbReference type="Proteomes" id="UP000095280">
    <property type="component" value="Unplaced"/>
</dbReference>
<feature type="compositionally biased region" description="Polar residues" evidence="2">
    <location>
        <begin position="241"/>
        <end position="250"/>
    </location>
</feature>
<keyword evidence="1" id="KW-0175">Coiled coil</keyword>
<feature type="region of interest" description="Disordered" evidence="2">
    <location>
        <begin position="444"/>
        <end position="476"/>
    </location>
</feature>
<dbReference type="AlphaFoldDB" id="A0A1I8JC04"/>
<protein>
    <submittedName>
        <fullName evidence="5">Protein kinase domain-containing protein</fullName>
    </submittedName>
</protein>
<feature type="region of interest" description="Disordered" evidence="2">
    <location>
        <begin position="216"/>
        <end position="250"/>
    </location>
</feature>
<keyword evidence="3" id="KW-0812">Transmembrane</keyword>
<evidence type="ECO:0000313" key="4">
    <source>
        <dbReference type="Proteomes" id="UP000095280"/>
    </source>
</evidence>
<accession>A0A1I8JC04</accession>
<keyword evidence="3" id="KW-1133">Transmembrane helix</keyword>
<feature type="region of interest" description="Disordered" evidence="2">
    <location>
        <begin position="138"/>
        <end position="166"/>
    </location>
</feature>
<sequence>RFRASLPQRGTEPYRSAAKIQARAPHAGFRTHSSRPFFLRSAGSEGSVTPWLMVLFLAGGVLGGVLMVVGVLLVCKFCFNSQSHSQNGRKHSGTYAYGSSAAIPQELDSFSCSETPSWMDCSTMEPYQRGQSLIEEEECGLTDSPREERKAEEAELQGPQREPPSAVDLVGGVGNSTLFESFSNQQEAYASAVITVSTLPQAPVCQHKINFTKKWGQTQASHEAHVPTPETTRPKNPPEVTAQQGNKATPNSLTEIVINTSDNSDKARLTIVELRDLWRLRSSFEDELDDDEDEAEDSKDSIEIAEDVSDCVSSAKRGQLRLLQRDSGYRSVERRSCLQASATDGDGVFEDETCEGDGSDEAFGPEESFSGVFYGCHENPLVARFLRSQVSASAASLSGSGGSGSAASSEARRHRLRRDYSIDERSSALFNQFLKPPACGLLRRHESERGLRHQQPKQKRAPLKLSRCSAKDSIDEEEAAPAILTAVKRQ</sequence>
<proteinExistence type="predicted"/>
<evidence type="ECO:0000256" key="3">
    <source>
        <dbReference type="SAM" id="Phobius"/>
    </source>
</evidence>
<feature type="transmembrane region" description="Helical" evidence="3">
    <location>
        <begin position="51"/>
        <end position="79"/>
    </location>
</feature>